<evidence type="ECO:0000313" key="3">
    <source>
        <dbReference type="Proteomes" id="UP000314294"/>
    </source>
</evidence>
<comment type="caution">
    <text evidence="2">The sequence shown here is derived from an EMBL/GenBank/DDBJ whole genome shotgun (WGS) entry which is preliminary data.</text>
</comment>
<dbReference type="AlphaFoldDB" id="A0A4Z2EYW0"/>
<gene>
    <name evidence="2" type="ORF">EYF80_055760</name>
</gene>
<dbReference type="Proteomes" id="UP000314294">
    <property type="component" value="Unassembled WGS sequence"/>
</dbReference>
<feature type="region of interest" description="Disordered" evidence="1">
    <location>
        <begin position="1"/>
        <end position="61"/>
    </location>
</feature>
<sequence>MAEDSSFDENATQRKGGGREAREREAERPAGAERRLQAPLADTRGCPPRHRGLADAIRTQI</sequence>
<proteinExistence type="predicted"/>
<feature type="compositionally biased region" description="Basic and acidic residues" evidence="1">
    <location>
        <begin position="17"/>
        <end position="36"/>
    </location>
</feature>
<name>A0A4Z2EYW0_9TELE</name>
<keyword evidence="3" id="KW-1185">Reference proteome</keyword>
<evidence type="ECO:0000256" key="1">
    <source>
        <dbReference type="SAM" id="MobiDB-lite"/>
    </source>
</evidence>
<evidence type="ECO:0000313" key="2">
    <source>
        <dbReference type="EMBL" id="TNN34075.1"/>
    </source>
</evidence>
<reference evidence="2 3" key="1">
    <citation type="submission" date="2019-03" db="EMBL/GenBank/DDBJ databases">
        <title>First draft genome of Liparis tanakae, snailfish: a comprehensive survey of snailfish specific genes.</title>
        <authorList>
            <person name="Kim W."/>
            <person name="Song I."/>
            <person name="Jeong J.-H."/>
            <person name="Kim D."/>
            <person name="Kim S."/>
            <person name="Ryu S."/>
            <person name="Song J.Y."/>
            <person name="Lee S.K."/>
        </authorList>
    </citation>
    <scope>NUCLEOTIDE SEQUENCE [LARGE SCALE GENOMIC DNA]</scope>
    <source>
        <tissue evidence="2">Muscle</tissue>
    </source>
</reference>
<accession>A0A4Z2EYW0</accession>
<protein>
    <submittedName>
        <fullName evidence="2">Uncharacterized protein</fullName>
    </submittedName>
</protein>
<dbReference type="EMBL" id="SRLO01002047">
    <property type="protein sequence ID" value="TNN34075.1"/>
    <property type="molecule type" value="Genomic_DNA"/>
</dbReference>
<organism evidence="2 3">
    <name type="scientific">Liparis tanakae</name>
    <name type="common">Tanaka's snailfish</name>
    <dbReference type="NCBI Taxonomy" id="230148"/>
    <lineage>
        <taxon>Eukaryota</taxon>
        <taxon>Metazoa</taxon>
        <taxon>Chordata</taxon>
        <taxon>Craniata</taxon>
        <taxon>Vertebrata</taxon>
        <taxon>Euteleostomi</taxon>
        <taxon>Actinopterygii</taxon>
        <taxon>Neopterygii</taxon>
        <taxon>Teleostei</taxon>
        <taxon>Neoteleostei</taxon>
        <taxon>Acanthomorphata</taxon>
        <taxon>Eupercaria</taxon>
        <taxon>Perciformes</taxon>
        <taxon>Cottioidei</taxon>
        <taxon>Cottales</taxon>
        <taxon>Liparidae</taxon>
        <taxon>Liparis</taxon>
    </lineage>
</organism>